<sequence length="121" mass="12749">MIKQHSPKLVSTVAGRLAAMHGDLSPDKLHQIAGDAIREALILGGGTATTDSARTDAAMPAQGSRNDSRRHAAADDMAQQWKRPKAATHSDTAPPAQSKRDAATTAMTEQWRKPTGNAGGR</sequence>
<dbReference type="InParanoid" id="A0A1M7FKT0"/>
<reference evidence="2 3" key="1">
    <citation type="submission" date="2016-11" db="EMBL/GenBank/DDBJ databases">
        <authorList>
            <person name="Jaros S."/>
            <person name="Januszkiewicz K."/>
            <person name="Wedrychowicz H."/>
        </authorList>
    </citation>
    <scope>NUCLEOTIDE SEQUENCE [LARGE SCALE GENOMIC DNA]</scope>
    <source>
        <strain evidence="2 3">ACAM 12</strain>
    </source>
</reference>
<keyword evidence="3" id="KW-1185">Reference proteome</keyword>
<feature type="region of interest" description="Disordered" evidence="1">
    <location>
        <begin position="47"/>
        <end position="121"/>
    </location>
</feature>
<name>A0A1M7FKT0_9GAMM</name>
<evidence type="ECO:0000313" key="2">
    <source>
        <dbReference type="EMBL" id="SHM04671.1"/>
    </source>
</evidence>
<dbReference type="Proteomes" id="UP000190911">
    <property type="component" value="Chromosome I"/>
</dbReference>
<accession>A0A1M7FKT0</accession>
<dbReference type="EMBL" id="LT670847">
    <property type="protein sequence ID" value="SHM04671.1"/>
    <property type="molecule type" value="Genomic_DNA"/>
</dbReference>
<dbReference type="AlphaFoldDB" id="A0A1M7FKT0"/>
<evidence type="ECO:0000256" key="1">
    <source>
        <dbReference type="SAM" id="MobiDB-lite"/>
    </source>
</evidence>
<gene>
    <name evidence="2" type="ORF">SAMN05878437_0948</name>
</gene>
<organism evidence="2 3">
    <name type="scientific">Vreelandella subglaciescola</name>
    <dbReference type="NCBI Taxonomy" id="29571"/>
    <lineage>
        <taxon>Bacteria</taxon>
        <taxon>Pseudomonadati</taxon>
        <taxon>Pseudomonadota</taxon>
        <taxon>Gammaproteobacteria</taxon>
        <taxon>Oceanospirillales</taxon>
        <taxon>Halomonadaceae</taxon>
        <taxon>Vreelandella</taxon>
    </lineage>
</organism>
<evidence type="ECO:0000313" key="3">
    <source>
        <dbReference type="Proteomes" id="UP000190911"/>
    </source>
</evidence>
<feature type="compositionally biased region" description="Low complexity" evidence="1">
    <location>
        <begin position="48"/>
        <end position="58"/>
    </location>
</feature>
<proteinExistence type="predicted"/>
<dbReference type="RefSeq" id="WP_079551718.1">
    <property type="nucleotide sequence ID" value="NZ_LT670847.1"/>
</dbReference>
<dbReference type="STRING" id="29571.SAMN05878437_0948"/>
<protein>
    <submittedName>
        <fullName evidence="2">Uncharacterized protein</fullName>
    </submittedName>
</protein>